<dbReference type="RefSeq" id="XP_020431439.1">
    <property type="nucleotide sequence ID" value="XM_020578570.1"/>
</dbReference>
<dbReference type="Proteomes" id="UP000001396">
    <property type="component" value="Unassembled WGS sequence"/>
</dbReference>
<dbReference type="AlphaFoldDB" id="D3BGT4"/>
<evidence type="ECO:0000313" key="2">
    <source>
        <dbReference type="Proteomes" id="UP000001396"/>
    </source>
</evidence>
<organism evidence="1 2">
    <name type="scientific">Heterostelium pallidum (strain ATCC 26659 / Pp 5 / PN500)</name>
    <name type="common">Cellular slime mold</name>
    <name type="synonym">Polysphondylium pallidum</name>
    <dbReference type="NCBI Taxonomy" id="670386"/>
    <lineage>
        <taxon>Eukaryota</taxon>
        <taxon>Amoebozoa</taxon>
        <taxon>Evosea</taxon>
        <taxon>Eumycetozoa</taxon>
        <taxon>Dictyostelia</taxon>
        <taxon>Acytosteliales</taxon>
        <taxon>Acytosteliaceae</taxon>
        <taxon>Heterostelium</taxon>
    </lineage>
</organism>
<comment type="caution">
    <text evidence="1">The sequence shown here is derived from an EMBL/GenBank/DDBJ whole genome shotgun (WGS) entry which is preliminary data.</text>
</comment>
<sequence length="318" mass="36157">MLTLGFEIEDKAMFRSLTNSLLPKCITESTNDRYYVMFTNGSRFEVVNIEGFNFIDISSIKTIESKMLFVAENFSQINKNEGFILSRKYNLHDYLKSDKLPKQAFYFNGMVVITYLSVSIVHGNSVGFLGKCIVRYLDNNHINGVAPGERNINFGNNSYTTDNALSLYPVPPSIIFTNPLVVECRRYFENPYVNVVLGVHIWDRKPQLNGTYNAVAFYYRRSELGPRAVRVISFGSTVTTRSRESKLLTYSGLQDGDLEGHLWNHPNPVIDSVAPYIISIPAVDIFGHGHIYQNLPNLEFDLFQLKANIDVVPNFSMD</sequence>
<dbReference type="GeneID" id="31363217"/>
<keyword evidence="2" id="KW-1185">Reference proteome</keyword>
<protein>
    <submittedName>
        <fullName evidence="1">Uncharacterized protein</fullName>
    </submittedName>
</protein>
<dbReference type="FunCoup" id="D3BGT4">
    <property type="interactions" value="113"/>
</dbReference>
<evidence type="ECO:0000313" key="1">
    <source>
        <dbReference type="EMBL" id="EFA79318.1"/>
    </source>
</evidence>
<proteinExistence type="predicted"/>
<dbReference type="EMBL" id="ADBJ01000035">
    <property type="protein sequence ID" value="EFA79318.1"/>
    <property type="molecule type" value="Genomic_DNA"/>
</dbReference>
<dbReference type="InParanoid" id="D3BGT4"/>
<reference evidence="1 2" key="1">
    <citation type="journal article" date="2011" name="Genome Res.">
        <title>Phylogeny-wide analysis of social amoeba genomes highlights ancient origins for complex intercellular communication.</title>
        <authorList>
            <person name="Heidel A.J."/>
            <person name="Lawal H.M."/>
            <person name="Felder M."/>
            <person name="Schilde C."/>
            <person name="Helps N.R."/>
            <person name="Tunggal B."/>
            <person name="Rivero F."/>
            <person name="John U."/>
            <person name="Schleicher M."/>
            <person name="Eichinger L."/>
            <person name="Platzer M."/>
            <person name="Noegel A.A."/>
            <person name="Schaap P."/>
            <person name="Gloeckner G."/>
        </authorList>
    </citation>
    <scope>NUCLEOTIDE SEQUENCE [LARGE SCALE GENOMIC DNA]</scope>
    <source>
        <strain evidence="2">ATCC 26659 / Pp 5 / PN500</strain>
    </source>
</reference>
<name>D3BGT4_HETP5</name>
<accession>D3BGT4</accession>
<gene>
    <name evidence="1" type="ORF">PPL_07736</name>
</gene>
<dbReference type="OMA" id="NIHAITV"/>